<evidence type="ECO:0000313" key="1">
    <source>
        <dbReference type="EMBL" id="RKI92093.1"/>
    </source>
</evidence>
<protein>
    <submittedName>
        <fullName evidence="1">Uncharacterized protein</fullName>
    </submittedName>
</protein>
<comment type="caution">
    <text evidence="1">The sequence shown here is derived from an EMBL/GenBank/DDBJ whole genome shotgun (WGS) entry which is preliminary data.</text>
</comment>
<organism evidence="1 2">
    <name type="scientific">Parablautia intestinalis</name>
    <dbReference type="NCBI Taxonomy" id="2320100"/>
    <lineage>
        <taxon>Bacteria</taxon>
        <taxon>Bacillati</taxon>
        <taxon>Bacillota</taxon>
        <taxon>Clostridia</taxon>
        <taxon>Lachnospirales</taxon>
        <taxon>Lachnospiraceae</taxon>
        <taxon>Parablautia</taxon>
    </lineage>
</organism>
<reference evidence="1 2" key="1">
    <citation type="submission" date="2018-09" db="EMBL/GenBank/DDBJ databases">
        <title>Murine metabolic-syndrome-specific gut microbial biobank.</title>
        <authorList>
            <person name="Liu C."/>
        </authorList>
    </citation>
    <scope>NUCLEOTIDE SEQUENCE [LARGE SCALE GENOMIC DNA]</scope>
    <source>
        <strain evidence="1 2">0.1xD8-82</strain>
    </source>
</reference>
<evidence type="ECO:0000313" key="2">
    <source>
        <dbReference type="Proteomes" id="UP000280696"/>
    </source>
</evidence>
<proteinExistence type="predicted"/>
<dbReference type="RefSeq" id="WP_120468731.1">
    <property type="nucleotide sequence ID" value="NZ_RAYQ01000006.1"/>
</dbReference>
<accession>A0A3A9AWZ5</accession>
<dbReference type="Proteomes" id="UP000280696">
    <property type="component" value="Unassembled WGS sequence"/>
</dbReference>
<name>A0A3A9AWZ5_9FIRM</name>
<sequence>MKLKRNNFRCSHRALGYCRRTLEECSRECKEYGNCGECKSYYIPYSQEPCSRCVFCKVQGPENEEEGEEQE</sequence>
<keyword evidence="2" id="KW-1185">Reference proteome</keyword>
<dbReference type="EMBL" id="RAYQ01000006">
    <property type="protein sequence ID" value="RKI92093.1"/>
    <property type="molecule type" value="Genomic_DNA"/>
</dbReference>
<gene>
    <name evidence="1" type="ORF">D7V94_08485</name>
</gene>
<dbReference type="AlphaFoldDB" id="A0A3A9AWZ5"/>